<dbReference type="AlphaFoldDB" id="A0ABD3HE81"/>
<protein>
    <recommendedName>
        <fullName evidence="3">Reverse transcriptase domain-containing protein</fullName>
    </recommendedName>
</protein>
<proteinExistence type="predicted"/>
<reference evidence="1 2" key="1">
    <citation type="submission" date="2024-09" db="EMBL/GenBank/DDBJ databases">
        <title>Chromosome-scale assembly of Riccia sorocarpa.</title>
        <authorList>
            <person name="Paukszto L."/>
        </authorList>
    </citation>
    <scope>NUCLEOTIDE SEQUENCE [LARGE SCALE GENOMIC DNA]</scope>
    <source>
        <strain evidence="1">LP-2024</strain>
        <tissue evidence="1">Aerial parts of the thallus</tissue>
    </source>
</reference>
<evidence type="ECO:0000313" key="2">
    <source>
        <dbReference type="Proteomes" id="UP001633002"/>
    </source>
</evidence>
<organism evidence="1 2">
    <name type="scientific">Riccia sorocarpa</name>
    <dbReference type="NCBI Taxonomy" id="122646"/>
    <lineage>
        <taxon>Eukaryota</taxon>
        <taxon>Viridiplantae</taxon>
        <taxon>Streptophyta</taxon>
        <taxon>Embryophyta</taxon>
        <taxon>Marchantiophyta</taxon>
        <taxon>Marchantiopsida</taxon>
        <taxon>Marchantiidae</taxon>
        <taxon>Marchantiales</taxon>
        <taxon>Ricciaceae</taxon>
        <taxon>Riccia</taxon>
    </lineage>
</organism>
<gene>
    <name evidence="1" type="ORF">R1sor_016177</name>
</gene>
<dbReference type="EMBL" id="JBJQOH010000004">
    <property type="protein sequence ID" value="KAL3689868.1"/>
    <property type="molecule type" value="Genomic_DNA"/>
</dbReference>
<evidence type="ECO:0008006" key="3">
    <source>
        <dbReference type="Google" id="ProtNLM"/>
    </source>
</evidence>
<comment type="caution">
    <text evidence="1">The sequence shown here is derived from an EMBL/GenBank/DDBJ whole genome shotgun (WGS) entry which is preliminary data.</text>
</comment>
<sequence>MRQQNDTKSIKPVLLSDNLAVSCVCLADDTAVYTDMEESLIRNVFNVVDLLGRVNGEKINVNKSRMIIIGKKMEIPPWANSLGVQIVPPEQTTRYMGAQLASLWRGVDNRHHLRTSITNKARAFSSPLLSFESRANALRHAVFAPSIIKAVRNPEETIWGRIFFSLFLGLSPEELPHGLYTKPLRVSFPGCPVATLLATSWFALLEKITWQSDGRTLLPDNCIAEASFLAARRITGPKDASDLTTSFDELRRALGVTTGSHFLSALYFSDSLDVPLNRLEREVILVLCSAVLSQDNFSFQPAEWRLADGSRADLKCSGSRRTRHIFFFTVRDGLPSGPTWNTRLVYGEDSLLSGSHPQLLRRFLAGP</sequence>
<dbReference type="Proteomes" id="UP001633002">
    <property type="component" value="Unassembled WGS sequence"/>
</dbReference>
<accession>A0ABD3HE81</accession>
<evidence type="ECO:0000313" key="1">
    <source>
        <dbReference type="EMBL" id="KAL3689868.1"/>
    </source>
</evidence>
<name>A0ABD3HE81_9MARC</name>
<keyword evidence="2" id="KW-1185">Reference proteome</keyword>